<dbReference type="OrthoDB" id="7800649at2"/>
<protein>
    <submittedName>
        <fullName evidence="1">Uncharacterized protein</fullName>
    </submittedName>
</protein>
<dbReference type="Proteomes" id="UP000289411">
    <property type="component" value="Unassembled WGS sequence"/>
</dbReference>
<dbReference type="RefSeq" id="WP_129221480.1">
    <property type="nucleotide sequence ID" value="NZ_QYBC01000023.1"/>
</dbReference>
<proteinExistence type="predicted"/>
<name>A0A4Q2R6V1_9HYPH</name>
<organism evidence="1 2">
    <name type="scientific">Lichenibacterium ramalinae</name>
    <dbReference type="NCBI Taxonomy" id="2316527"/>
    <lineage>
        <taxon>Bacteria</taxon>
        <taxon>Pseudomonadati</taxon>
        <taxon>Pseudomonadota</taxon>
        <taxon>Alphaproteobacteria</taxon>
        <taxon>Hyphomicrobiales</taxon>
        <taxon>Lichenihabitantaceae</taxon>
        <taxon>Lichenibacterium</taxon>
    </lineage>
</organism>
<keyword evidence="2" id="KW-1185">Reference proteome</keyword>
<comment type="caution">
    <text evidence="1">The sequence shown here is derived from an EMBL/GenBank/DDBJ whole genome shotgun (WGS) entry which is preliminary data.</text>
</comment>
<reference evidence="1 2" key="2">
    <citation type="submission" date="2019-02" db="EMBL/GenBank/DDBJ databases">
        <title>'Lichenibacterium ramalinii' gen. nov. sp. nov., 'Lichenibacterium minor' gen. nov. sp. nov.</title>
        <authorList>
            <person name="Pankratov T."/>
        </authorList>
    </citation>
    <scope>NUCLEOTIDE SEQUENCE [LARGE SCALE GENOMIC DNA]</scope>
    <source>
        <strain evidence="1 2">RmlP001</strain>
    </source>
</reference>
<sequence length="85" mass="9404">MDRPSLALGTALQWETLLRQRDVIGEWEPYRAGDKPPGGWALNGRACVNGLLWEHIAPDWTMSKRTTKTGAVVTFDLTALPLALT</sequence>
<evidence type="ECO:0000313" key="1">
    <source>
        <dbReference type="EMBL" id="RYB02112.1"/>
    </source>
</evidence>
<dbReference type="AlphaFoldDB" id="A0A4Q2R6V1"/>
<evidence type="ECO:0000313" key="2">
    <source>
        <dbReference type="Proteomes" id="UP000289411"/>
    </source>
</evidence>
<gene>
    <name evidence="1" type="ORF">D3272_22590</name>
</gene>
<reference evidence="1 2" key="1">
    <citation type="submission" date="2018-09" db="EMBL/GenBank/DDBJ databases">
        <authorList>
            <person name="Grouzdev D.S."/>
            <person name="Krutkina M.S."/>
        </authorList>
    </citation>
    <scope>NUCLEOTIDE SEQUENCE [LARGE SCALE GENOMIC DNA]</scope>
    <source>
        <strain evidence="1 2">RmlP001</strain>
    </source>
</reference>
<accession>A0A4Q2R6V1</accession>
<dbReference type="EMBL" id="QYBC01000023">
    <property type="protein sequence ID" value="RYB02112.1"/>
    <property type="molecule type" value="Genomic_DNA"/>
</dbReference>